<gene>
    <name evidence="2" type="ORF">NM203_20310</name>
</gene>
<dbReference type="InterPro" id="IPR000073">
    <property type="entry name" value="AB_hydrolase_1"/>
</dbReference>
<dbReference type="RefSeq" id="WP_255062294.1">
    <property type="nucleotide sequence ID" value="NZ_JANDBD010000008.1"/>
</dbReference>
<dbReference type="Gene3D" id="3.40.50.1820">
    <property type="entry name" value="alpha/beta hydrolase"/>
    <property type="match status" value="1"/>
</dbReference>
<proteinExistence type="predicted"/>
<keyword evidence="2" id="KW-0378">Hydrolase</keyword>
<protein>
    <submittedName>
        <fullName evidence="2">Alpha/beta fold hydrolase</fullName>
    </submittedName>
</protein>
<dbReference type="GO" id="GO:0016787">
    <property type="term" value="F:hydrolase activity"/>
    <property type="evidence" value="ECO:0007669"/>
    <property type="project" value="UniProtKB-KW"/>
</dbReference>
<evidence type="ECO:0000259" key="1">
    <source>
        <dbReference type="Pfam" id="PF12697"/>
    </source>
</evidence>
<reference evidence="2 3" key="1">
    <citation type="submission" date="2022-06" db="EMBL/GenBank/DDBJ databases">
        <title>Mycolicibacterium sp. CAU 1645 isolated from seawater.</title>
        <authorList>
            <person name="Kim W."/>
        </authorList>
    </citation>
    <scope>NUCLEOTIDE SEQUENCE [LARGE SCALE GENOMIC DNA]</scope>
    <source>
        <strain evidence="2 3">CAU 1645</strain>
    </source>
</reference>
<sequence>MANLEYAPGRGVDLYGDPTGETVLLWHGMQSNARASVRRLAEALARHGLDVVVPDWDSHACDGGRADLLQSAAFAQVRADPSGIVLVGWSMGGLAAADLTIHATDFGVAVSHTVCLAGAFTVPGPITGGLVGEAAATSRADGVFTLLHGRLDDVVSADVSSGFASALEQASWPVSIVDIDTDHGAIAGARYDASEDRYEYADDEATLAVASDVAVLIAKFICR</sequence>
<keyword evidence="3" id="KW-1185">Reference proteome</keyword>
<accession>A0ABT1M5V6</accession>
<dbReference type="EMBL" id="JANDBD010000008">
    <property type="protein sequence ID" value="MCP9274540.1"/>
    <property type="molecule type" value="Genomic_DNA"/>
</dbReference>
<dbReference type="InterPro" id="IPR029058">
    <property type="entry name" value="AB_hydrolase_fold"/>
</dbReference>
<organism evidence="2 3">
    <name type="scientific">Mycolicibacterium arenosum</name>
    <dbReference type="NCBI Taxonomy" id="2952157"/>
    <lineage>
        <taxon>Bacteria</taxon>
        <taxon>Bacillati</taxon>
        <taxon>Actinomycetota</taxon>
        <taxon>Actinomycetes</taxon>
        <taxon>Mycobacteriales</taxon>
        <taxon>Mycobacteriaceae</taxon>
        <taxon>Mycolicibacterium</taxon>
    </lineage>
</organism>
<feature type="domain" description="AB hydrolase-1" evidence="1">
    <location>
        <begin position="23"/>
        <end position="159"/>
    </location>
</feature>
<evidence type="ECO:0000313" key="3">
    <source>
        <dbReference type="Proteomes" id="UP001651690"/>
    </source>
</evidence>
<dbReference type="Pfam" id="PF12697">
    <property type="entry name" value="Abhydrolase_6"/>
    <property type="match status" value="1"/>
</dbReference>
<evidence type="ECO:0000313" key="2">
    <source>
        <dbReference type="EMBL" id="MCP9274540.1"/>
    </source>
</evidence>
<comment type="caution">
    <text evidence="2">The sequence shown here is derived from an EMBL/GenBank/DDBJ whole genome shotgun (WGS) entry which is preliminary data.</text>
</comment>
<name>A0ABT1M5V6_9MYCO</name>
<dbReference type="SUPFAM" id="SSF53474">
    <property type="entry name" value="alpha/beta-Hydrolases"/>
    <property type="match status" value="1"/>
</dbReference>
<dbReference type="Proteomes" id="UP001651690">
    <property type="component" value="Unassembled WGS sequence"/>
</dbReference>